<dbReference type="Gene3D" id="3.40.50.2000">
    <property type="entry name" value="Glycogen Phosphorylase B"/>
    <property type="match status" value="2"/>
</dbReference>
<dbReference type="InterPro" id="IPR022623">
    <property type="entry name" value="Glyco_trans_4"/>
</dbReference>
<gene>
    <name evidence="4" type="ORF">GGD88_002362</name>
</gene>
<proteinExistence type="predicted"/>
<dbReference type="RefSeq" id="WP_184435649.1">
    <property type="nucleotide sequence ID" value="NZ_JACIGI010000019.1"/>
</dbReference>
<name>A0A7W6S0U2_9PROT</name>
<organism evidence="4 5">
    <name type="scientific">Roseospira goensis</name>
    <dbReference type="NCBI Taxonomy" id="391922"/>
    <lineage>
        <taxon>Bacteria</taxon>
        <taxon>Pseudomonadati</taxon>
        <taxon>Pseudomonadota</taxon>
        <taxon>Alphaproteobacteria</taxon>
        <taxon>Rhodospirillales</taxon>
        <taxon>Rhodospirillaceae</taxon>
        <taxon>Roseospira</taxon>
    </lineage>
</organism>
<evidence type="ECO:0000259" key="3">
    <source>
        <dbReference type="Pfam" id="PF12000"/>
    </source>
</evidence>
<feature type="domain" description="Glycosyl transferase family 4" evidence="3">
    <location>
        <begin position="26"/>
        <end position="190"/>
    </location>
</feature>
<evidence type="ECO:0000313" key="4">
    <source>
        <dbReference type="EMBL" id="MBB4286627.1"/>
    </source>
</evidence>
<dbReference type="Proteomes" id="UP000555728">
    <property type="component" value="Unassembled WGS sequence"/>
</dbReference>
<dbReference type="CDD" id="cd03818">
    <property type="entry name" value="GT4_ExpC-like"/>
    <property type="match status" value="1"/>
</dbReference>
<dbReference type="AlphaFoldDB" id="A0A7W6S0U2"/>
<feature type="domain" description="Glycosyl transferase family 1" evidence="2">
    <location>
        <begin position="211"/>
        <end position="383"/>
    </location>
</feature>
<dbReference type="GO" id="GO:0009103">
    <property type="term" value="P:lipopolysaccharide biosynthetic process"/>
    <property type="evidence" value="ECO:0007669"/>
    <property type="project" value="TreeGrafter"/>
</dbReference>
<dbReference type="SUPFAM" id="SSF53756">
    <property type="entry name" value="UDP-Glycosyltransferase/glycogen phosphorylase"/>
    <property type="match status" value="1"/>
</dbReference>
<protein>
    <submittedName>
        <fullName evidence="4">Glycosyltransferase involved in cell wall biosynthesis</fullName>
    </submittedName>
</protein>
<evidence type="ECO:0000313" key="5">
    <source>
        <dbReference type="Proteomes" id="UP000555728"/>
    </source>
</evidence>
<dbReference type="GO" id="GO:0016757">
    <property type="term" value="F:glycosyltransferase activity"/>
    <property type="evidence" value="ECO:0007669"/>
    <property type="project" value="InterPro"/>
</dbReference>
<dbReference type="PANTHER" id="PTHR46401:SF2">
    <property type="entry name" value="GLYCOSYLTRANSFERASE WBBK-RELATED"/>
    <property type="match status" value="1"/>
</dbReference>
<evidence type="ECO:0000259" key="2">
    <source>
        <dbReference type="Pfam" id="PF00534"/>
    </source>
</evidence>
<comment type="caution">
    <text evidence="4">The sequence shown here is derived from an EMBL/GenBank/DDBJ whole genome shotgun (WGS) entry which is preliminary data.</text>
</comment>
<keyword evidence="1 4" id="KW-0808">Transferase</keyword>
<evidence type="ECO:0000256" key="1">
    <source>
        <dbReference type="ARBA" id="ARBA00022679"/>
    </source>
</evidence>
<sequence length="410" mass="44888">MRLVFIHQNTPGQFGPLVQHLAATGGHDITMIGTRRDRRIPGVRTVAYSLHRDPSPDTHPYLVRAERAVLYGQAAARVLVALRDRGHRPDLIVAHSGWGEALFVKDVVPRVPLLLYSEFFYHARGADVGFESAQPLGLDVAARTRLRNTHLLHALMACDHAVTATLWQKSLHPALLQPKVSVIHEGVDTAHMAPDPAASVTLDGGVTLRAGEEIVTYVARNLEPYRGFHILMRALPDLLAARPQARVVIVGGDDVSYGGPPPGAPDRTWRAHMLAEVGPERLPPERVIFTGRLPYQTYRRLLQVSAVHVYLTYPFVLSWSMLEAMSCGALVVASDTAPVTEVIEDGVNGLLTSFHDPAALARRVAEALTERDALAPLRAAARRTVVERFERADCLRRQGALLERVAGGTA</sequence>
<accession>A0A7W6S0U2</accession>
<keyword evidence="5" id="KW-1185">Reference proteome</keyword>
<reference evidence="4 5" key="1">
    <citation type="submission" date="2020-08" db="EMBL/GenBank/DDBJ databases">
        <title>Genome sequencing of Purple Non-Sulfur Bacteria from various extreme environments.</title>
        <authorList>
            <person name="Mayer M."/>
        </authorList>
    </citation>
    <scope>NUCLEOTIDE SEQUENCE [LARGE SCALE GENOMIC DNA]</scope>
    <source>
        <strain evidence="4 5">JA135</strain>
    </source>
</reference>
<dbReference type="Pfam" id="PF00534">
    <property type="entry name" value="Glycos_transf_1"/>
    <property type="match status" value="1"/>
</dbReference>
<dbReference type="PANTHER" id="PTHR46401">
    <property type="entry name" value="GLYCOSYLTRANSFERASE WBBK-RELATED"/>
    <property type="match status" value="1"/>
</dbReference>
<dbReference type="Pfam" id="PF12000">
    <property type="entry name" value="Glyco_trans_4_3"/>
    <property type="match status" value="1"/>
</dbReference>
<dbReference type="EMBL" id="JACIGI010000019">
    <property type="protein sequence ID" value="MBB4286627.1"/>
    <property type="molecule type" value="Genomic_DNA"/>
</dbReference>
<dbReference type="InterPro" id="IPR001296">
    <property type="entry name" value="Glyco_trans_1"/>
</dbReference>